<dbReference type="Proteomes" id="UP000269154">
    <property type="component" value="Unassembled WGS sequence"/>
</dbReference>
<dbReference type="InterPro" id="IPR016878">
    <property type="entry name" value="MICAH-like"/>
</dbReference>
<organism evidence="1 2">
    <name type="scientific">Okeania hirsuta</name>
    <dbReference type="NCBI Taxonomy" id="1458930"/>
    <lineage>
        <taxon>Bacteria</taxon>
        <taxon>Bacillati</taxon>
        <taxon>Cyanobacteriota</taxon>
        <taxon>Cyanophyceae</taxon>
        <taxon>Oscillatoriophycideae</taxon>
        <taxon>Oscillatoriales</taxon>
        <taxon>Microcoleaceae</taxon>
        <taxon>Okeania</taxon>
    </lineage>
</organism>
<evidence type="ECO:0000313" key="1">
    <source>
        <dbReference type="EMBL" id="RQH27897.1"/>
    </source>
</evidence>
<comment type="caution">
    <text evidence="1">The sequence shown here is derived from an EMBL/GenBank/DDBJ whole genome shotgun (WGS) entry which is preliminary data.</text>
</comment>
<dbReference type="Gene3D" id="3.10.450.50">
    <property type="match status" value="1"/>
</dbReference>
<name>A0A3N6P278_9CYAN</name>
<evidence type="ECO:0008006" key="3">
    <source>
        <dbReference type="Google" id="ProtNLM"/>
    </source>
</evidence>
<evidence type="ECO:0000313" key="2">
    <source>
        <dbReference type="Proteomes" id="UP000269154"/>
    </source>
</evidence>
<dbReference type="AlphaFoldDB" id="A0A3N6P278"/>
<sequence>MAGCTNPQSTPTVQSASCENPVTENDVLAAQQSWGEAIVAIGKAENPEAEAQSTLDRLYGYDLGTVLFKPTLASNEPFRGTEKEALSYFVSGSISEDKGFALAPYNNVRFENEGIITHCDTATSMGEYFFTKTDGSEIKVEYTFGYVRDENGDLKINLHHSSLPYQVK</sequence>
<accession>A0A3N6P278</accession>
<reference evidence="1 2" key="1">
    <citation type="journal article" date="2018" name="ACS Chem. Biol.">
        <title>Ketoreductase domain dysfunction expands chemodiversity: malyngamide biosynthesis in the cyanobacterium Okeania hirsuta.</title>
        <authorList>
            <person name="Moss N.A."/>
            <person name="Leao T."/>
            <person name="Rankin M."/>
            <person name="McCullough T.M."/>
            <person name="Qu P."/>
            <person name="Korobeynikov A."/>
            <person name="Smith J.L."/>
            <person name="Gerwick L."/>
            <person name="Gerwick W.H."/>
        </authorList>
    </citation>
    <scope>NUCLEOTIDE SEQUENCE [LARGE SCALE GENOMIC DNA]</scope>
    <source>
        <strain evidence="1 2">PAB10Feb10-1</strain>
    </source>
</reference>
<dbReference type="EMBL" id="RCBY01000225">
    <property type="protein sequence ID" value="RQH27897.1"/>
    <property type="molecule type" value="Genomic_DNA"/>
</dbReference>
<proteinExistence type="predicted"/>
<gene>
    <name evidence="1" type="ORF">D5R40_26305</name>
</gene>
<dbReference type="PIRSF" id="PIRSF028288">
    <property type="entry name" value="UCP028288"/>
    <property type="match status" value="1"/>
</dbReference>
<dbReference type="InterPro" id="IPR032710">
    <property type="entry name" value="NTF2-like_dom_sf"/>
</dbReference>
<dbReference type="SUPFAM" id="SSF54427">
    <property type="entry name" value="NTF2-like"/>
    <property type="match status" value="1"/>
</dbReference>
<keyword evidence="2" id="KW-1185">Reference proteome</keyword>
<dbReference type="OrthoDB" id="9807600at2"/>
<protein>
    <recommendedName>
        <fullName evidence="3">Phosphoribosyl-AMP cyclohydrolase</fullName>
    </recommendedName>
</protein>